<dbReference type="Gene3D" id="3.80.10.10">
    <property type="entry name" value="Ribonuclease Inhibitor"/>
    <property type="match status" value="1"/>
</dbReference>
<dbReference type="InterPro" id="IPR032675">
    <property type="entry name" value="LRR_dom_sf"/>
</dbReference>
<keyword evidence="3" id="KW-0677">Repeat</keyword>
<evidence type="ECO:0000256" key="3">
    <source>
        <dbReference type="ARBA" id="ARBA00022737"/>
    </source>
</evidence>
<dbReference type="GO" id="GO:0005686">
    <property type="term" value="C:U2 snRNP"/>
    <property type="evidence" value="ECO:0007669"/>
    <property type="project" value="TreeGrafter"/>
</dbReference>
<dbReference type="InterPro" id="IPR001611">
    <property type="entry name" value="Leu-rich_rpt"/>
</dbReference>
<name>A0A9P8P6P1_9ASCO</name>
<comment type="caution">
    <text evidence="7">The sequence shown here is derived from an EMBL/GenBank/DDBJ whole genome shotgun (WGS) entry which is preliminary data.</text>
</comment>
<dbReference type="EMBL" id="JAEUBE010000295">
    <property type="protein sequence ID" value="KAH3666026.1"/>
    <property type="molecule type" value="Genomic_DNA"/>
</dbReference>
<dbReference type="PROSITE" id="PS51450">
    <property type="entry name" value="LRR"/>
    <property type="match status" value="1"/>
</dbReference>
<dbReference type="OrthoDB" id="433501at2759"/>
<evidence type="ECO:0000256" key="2">
    <source>
        <dbReference type="ARBA" id="ARBA00022614"/>
    </source>
</evidence>
<reference evidence="7" key="1">
    <citation type="journal article" date="2021" name="Open Biol.">
        <title>Shared evolutionary footprints suggest mitochondrial oxidative damage underlies multiple complex I losses in fungi.</title>
        <authorList>
            <person name="Schikora-Tamarit M.A."/>
            <person name="Marcet-Houben M."/>
            <person name="Nosek J."/>
            <person name="Gabaldon T."/>
        </authorList>
    </citation>
    <scope>NUCLEOTIDE SEQUENCE</scope>
    <source>
        <strain evidence="7">CBS6075</strain>
    </source>
</reference>
<dbReference type="SUPFAM" id="SSF52058">
    <property type="entry name" value="L domain-like"/>
    <property type="match status" value="1"/>
</dbReference>
<dbReference type="InterPro" id="IPR003591">
    <property type="entry name" value="Leu-rich_rpt_typical-subtyp"/>
</dbReference>
<keyword evidence="2" id="KW-0433">Leucine-rich repeat</keyword>
<evidence type="ECO:0000313" key="7">
    <source>
        <dbReference type="EMBL" id="KAH3666026.1"/>
    </source>
</evidence>
<organism evidence="7 8">
    <name type="scientific">Ogataea philodendri</name>
    <dbReference type="NCBI Taxonomy" id="1378263"/>
    <lineage>
        <taxon>Eukaryota</taxon>
        <taxon>Fungi</taxon>
        <taxon>Dikarya</taxon>
        <taxon>Ascomycota</taxon>
        <taxon>Saccharomycotina</taxon>
        <taxon>Pichiomycetes</taxon>
        <taxon>Pichiales</taxon>
        <taxon>Pichiaceae</taxon>
        <taxon>Ogataea</taxon>
    </lineage>
</organism>
<evidence type="ECO:0000256" key="4">
    <source>
        <dbReference type="ARBA" id="ARBA00023242"/>
    </source>
</evidence>
<comment type="similarity">
    <text evidence="5">Belongs to the U2 small nuclear ribonucleoprotein A family.</text>
</comment>
<evidence type="ECO:0000256" key="5">
    <source>
        <dbReference type="ARBA" id="ARBA00024196"/>
    </source>
</evidence>
<evidence type="ECO:0000313" key="8">
    <source>
        <dbReference type="Proteomes" id="UP000769157"/>
    </source>
</evidence>
<dbReference type="InterPro" id="IPR044640">
    <property type="entry name" value="RU2A"/>
</dbReference>
<evidence type="ECO:0000256" key="6">
    <source>
        <dbReference type="ARBA" id="ARBA00024238"/>
    </source>
</evidence>
<evidence type="ECO:0000256" key="1">
    <source>
        <dbReference type="ARBA" id="ARBA00004123"/>
    </source>
</evidence>
<dbReference type="PANTHER" id="PTHR10552:SF6">
    <property type="entry name" value="U2 SMALL NUCLEAR RIBONUCLEOPROTEIN A"/>
    <property type="match status" value="1"/>
</dbReference>
<dbReference type="PANTHER" id="PTHR10552">
    <property type="entry name" value="U2 SMALL NUCLEAR RIBONUCLEOPROTEIN A"/>
    <property type="match status" value="1"/>
</dbReference>
<sequence>MRLTPLLIEDAPCYLSAADERTLVLRGLQISFVESFAQSDDVNEALDLTDNDIRVLTVNTPMKRLQTLLLARNQISSIDANIGALLPNLKSLSLLHNNLSGLPDLVPLRHCTKLDSLYLAHNKVTALPYYKEFVIWLLPSVTILDFDAIKPKHRQTSKELLGTFAEPTPLATQLLNNVKLEPLQQPVVVESAQQVRLTDAEKEALKKDLLNASSLEEIERIELALQRGYIE</sequence>
<dbReference type="SMART" id="SM00369">
    <property type="entry name" value="LRR_TYP"/>
    <property type="match status" value="2"/>
</dbReference>
<dbReference type="Pfam" id="PF14580">
    <property type="entry name" value="LRR_9"/>
    <property type="match status" value="1"/>
</dbReference>
<reference evidence="7" key="2">
    <citation type="submission" date="2021-01" db="EMBL/GenBank/DDBJ databases">
        <authorList>
            <person name="Schikora-Tamarit M.A."/>
        </authorList>
    </citation>
    <scope>NUCLEOTIDE SEQUENCE</scope>
    <source>
        <strain evidence="7">CBS6075</strain>
    </source>
</reference>
<dbReference type="GO" id="GO:0030620">
    <property type="term" value="F:U2 snRNA binding"/>
    <property type="evidence" value="ECO:0007669"/>
    <property type="project" value="InterPro"/>
</dbReference>
<keyword evidence="4" id="KW-0539">Nucleus</keyword>
<dbReference type="AlphaFoldDB" id="A0A9P8P6P1"/>
<dbReference type="Proteomes" id="UP000769157">
    <property type="component" value="Unassembled WGS sequence"/>
</dbReference>
<comment type="subcellular location">
    <subcellularLocation>
        <location evidence="1">Nucleus</location>
    </subcellularLocation>
</comment>
<dbReference type="RefSeq" id="XP_046061230.1">
    <property type="nucleotide sequence ID" value="XM_046205269.1"/>
</dbReference>
<dbReference type="GeneID" id="70236180"/>
<accession>A0A9P8P6P1</accession>
<dbReference type="GO" id="GO:0000398">
    <property type="term" value="P:mRNA splicing, via spliceosome"/>
    <property type="evidence" value="ECO:0007669"/>
    <property type="project" value="InterPro"/>
</dbReference>
<protein>
    <recommendedName>
        <fullName evidence="6">U2 small nuclear ribonucleoprotein A'</fullName>
    </recommendedName>
</protein>
<proteinExistence type="inferred from homology"/>
<gene>
    <name evidence="7" type="ORF">OGAPHI_004215</name>
</gene>
<keyword evidence="8" id="KW-1185">Reference proteome</keyword>